<feature type="region of interest" description="Disordered" evidence="1">
    <location>
        <begin position="14"/>
        <end position="33"/>
    </location>
</feature>
<name>A0A6J5MPX6_9CAUD</name>
<gene>
    <name evidence="2" type="ORF">UFOVP537_4</name>
</gene>
<accession>A0A6J5MPX6</accession>
<protein>
    <submittedName>
        <fullName evidence="2">Uncharacterized protein</fullName>
    </submittedName>
</protein>
<dbReference type="EMBL" id="LR796503">
    <property type="protein sequence ID" value="CAB4148472.1"/>
    <property type="molecule type" value="Genomic_DNA"/>
</dbReference>
<organism evidence="2">
    <name type="scientific">uncultured Caudovirales phage</name>
    <dbReference type="NCBI Taxonomy" id="2100421"/>
    <lineage>
        <taxon>Viruses</taxon>
        <taxon>Duplodnaviria</taxon>
        <taxon>Heunggongvirae</taxon>
        <taxon>Uroviricota</taxon>
        <taxon>Caudoviricetes</taxon>
        <taxon>Peduoviridae</taxon>
        <taxon>Maltschvirus</taxon>
        <taxon>Maltschvirus maltsch</taxon>
    </lineage>
</organism>
<evidence type="ECO:0000256" key="1">
    <source>
        <dbReference type="SAM" id="MobiDB-lite"/>
    </source>
</evidence>
<feature type="compositionally biased region" description="Basic and acidic residues" evidence="1">
    <location>
        <begin position="19"/>
        <end position="33"/>
    </location>
</feature>
<evidence type="ECO:0000313" key="2">
    <source>
        <dbReference type="EMBL" id="CAB4148472.1"/>
    </source>
</evidence>
<reference evidence="2" key="1">
    <citation type="submission" date="2020-04" db="EMBL/GenBank/DDBJ databases">
        <authorList>
            <person name="Chiriac C."/>
            <person name="Salcher M."/>
            <person name="Ghai R."/>
            <person name="Kavagutti S V."/>
        </authorList>
    </citation>
    <scope>NUCLEOTIDE SEQUENCE</scope>
</reference>
<sequence>MTLTDEDIAFLKKIGQEVPQDKPKPTITKKDEE</sequence>
<proteinExistence type="predicted"/>